<organism evidence="2 3">
    <name type="scientific">Cohnella endophytica</name>
    <dbReference type="NCBI Taxonomy" id="2419778"/>
    <lineage>
        <taxon>Bacteria</taxon>
        <taxon>Bacillati</taxon>
        <taxon>Bacillota</taxon>
        <taxon>Bacilli</taxon>
        <taxon>Bacillales</taxon>
        <taxon>Paenibacillaceae</taxon>
        <taxon>Cohnella</taxon>
    </lineage>
</organism>
<dbReference type="OrthoDB" id="2382414at2"/>
<sequence>MADSPLVDHALLRYINDSINSLKFGNIQITVHDGRVVQIDKTERKRYEADASLAQKQKKQAGEKRSATGG</sequence>
<reference evidence="2 3" key="1">
    <citation type="submission" date="2018-10" db="EMBL/GenBank/DDBJ databases">
        <title>Cohnella sp. M2MS4P-1, whole genome shotgun sequence.</title>
        <authorList>
            <person name="Tuo L."/>
        </authorList>
    </citation>
    <scope>NUCLEOTIDE SEQUENCE [LARGE SCALE GENOMIC DNA]</scope>
    <source>
        <strain evidence="2 3">M2MS4P-1</strain>
    </source>
</reference>
<proteinExistence type="predicted"/>
<evidence type="ECO:0000313" key="3">
    <source>
        <dbReference type="Proteomes" id="UP000282076"/>
    </source>
</evidence>
<dbReference type="EMBL" id="RBZM01000004">
    <property type="protein sequence ID" value="RKP55188.1"/>
    <property type="molecule type" value="Genomic_DNA"/>
</dbReference>
<feature type="region of interest" description="Disordered" evidence="1">
    <location>
        <begin position="47"/>
        <end position="70"/>
    </location>
</feature>
<evidence type="ECO:0000313" key="2">
    <source>
        <dbReference type="EMBL" id="RKP55188.1"/>
    </source>
</evidence>
<feature type="compositionally biased region" description="Basic and acidic residues" evidence="1">
    <location>
        <begin position="60"/>
        <end position="70"/>
    </location>
</feature>
<keyword evidence="3" id="KW-1185">Reference proteome</keyword>
<name>A0A494XZK2_9BACL</name>
<dbReference type="AlphaFoldDB" id="A0A494XZK2"/>
<evidence type="ECO:0000256" key="1">
    <source>
        <dbReference type="SAM" id="MobiDB-lite"/>
    </source>
</evidence>
<dbReference type="RefSeq" id="WP_120975712.1">
    <property type="nucleotide sequence ID" value="NZ_RBZM01000004.1"/>
</dbReference>
<dbReference type="Proteomes" id="UP000282076">
    <property type="component" value="Unassembled WGS sequence"/>
</dbReference>
<protein>
    <submittedName>
        <fullName evidence="2">DUF2292 domain-containing protein</fullName>
    </submittedName>
</protein>
<accession>A0A494XZK2</accession>
<comment type="caution">
    <text evidence="2">The sequence shown here is derived from an EMBL/GenBank/DDBJ whole genome shotgun (WGS) entry which is preliminary data.</text>
</comment>
<dbReference type="Pfam" id="PF10055">
    <property type="entry name" value="DUF2292"/>
    <property type="match status" value="1"/>
</dbReference>
<dbReference type="InterPro" id="IPR018743">
    <property type="entry name" value="DUF2292"/>
</dbReference>
<gene>
    <name evidence="2" type="ORF">D7Z26_08195</name>
</gene>